<accession>A0A9P0FZ18</accession>
<keyword evidence="3" id="KW-1185">Reference proteome</keyword>
<reference evidence="2" key="1">
    <citation type="submission" date="2021-12" db="EMBL/GenBank/DDBJ databases">
        <authorList>
            <person name="King R."/>
        </authorList>
    </citation>
    <scope>NUCLEOTIDE SEQUENCE</scope>
</reference>
<proteinExistence type="predicted"/>
<dbReference type="OrthoDB" id="5600252at2759"/>
<dbReference type="Proteomes" id="UP001153714">
    <property type="component" value="Chromosome 4"/>
</dbReference>
<evidence type="ECO:0000313" key="2">
    <source>
        <dbReference type="EMBL" id="CAH0759707.1"/>
    </source>
</evidence>
<evidence type="ECO:0000313" key="3">
    <source>
        <dbReference type="Proteomes" id="UP001153714"/>
    </source>
</evidence>
<dbReference type="EMBL" id="OU893335">
    <property type="protein sequence ID" value="CAH0759707.1"/>
    <property type="molecule type" value="Genomic_DNA"/>
</dbReference>
<keyword evidence="1" id="KW-1133">Transmembrane helix</keyword>
<reference evidence="2" key="2">
    <citation type="submission" date="2022-10" db="EMBL/GenBank/DDBJ databases">
        <authorList>
            <consortium name="ENA_rothamsted_submissions"/>
            <consortium name="culmorum"/>
            <person name="King R."/>
        </authorList>
    </citation>
    <scope>NUCLEOTIDE SEQUENCE</scope>
</reference>
<evidence type="ECO:0008006" key="4">
    <source>
        <dbReference type="Google" id="ProtNLM"/>
    </source>
</evidence>
<keyword evidence="1" id="KW-0812">Transmembrane</keyword>
<sequence>MLKVIYIKSTALSKRQASEKAATIALHWLYINKRINSDGCPVYDKTVLDNLHNKINIPIEASLSDNSVDRIERIWNDYNIGIKPIYEETFKAAAMKDITSAALIKDSSLDEGKMYATKMKPIGYSTLFCIILVTVYFNLNKPQNKYFGKINTFYCLKINHNSNCFYAVRIFMTSL</sequence>
<evidence type="ECO:0000256" key="1">
    <source>
        <dbReference type="SAM" id="Phobius"/>
    </source>
</evidence>
<feature type="transmembrane region" description="Helical" evidence="1">
    <location>
        <begin position="122"/>
        <end position="139"/>
    </location>
</feature>
<organism evidence="2 3">
    <name type="scientific">Diatraea saccharalis</name>
    <name type="common">sugarcane borer</name>
    <dbReference type="NCBI Taxonomy" id="40085"/>
    <lineage>
        <taxon>Eukaryota</taxon>
        <taxon>Metazoa</taxon>
        <taxon>Ecdysozoa</taxon>
        <taxon>Arthropoda</taxon>
        <taxon>Hexapoda</taxon>
        <taxon>Insecta</taxon>
        <taxon>Pterygota</taxon>
        <taxon>Neoptera</taxon>
        <taxon>Endopterygota</taxon>
        <taxon>Lepidoptera</taxon>
        <taxon>Glossata</taxon>
        <taxon>Ditrysia</taxon>
        <taxon>Pyraloidea</taxon>
        <taxon>Crambidae</taxon>
        <taxon>Crambinae</taxon>
        <taxon>Diatraea</taxon>
    </lineage>
</organism>
<dbReference type="AlphaFoldDB" id="A0A9P0FZ18"/>
<gene>
    <name evidence="2" type="ORF">DIATSA_LOCUS9983</name>
</gene>
<keyword evidence="1" id="KW-0472">Membrane</keyword>
<name>A0A9P0FZ18_9NEOP</name>
<protein>
    <recommendedName>
        <fullName evidence="4">DRBM domain-containing protein</fullName>
    </recommendedName>
</protein>